<keyword evidence="1" id="KW-0472">Membrane</keyword>
<dbReference type="AlphaFoldDB" id="A0A2T5HSD2"/>
<name>A0A2T5HSD2_9RHOB</name>
<keyword evidence="1" id="KW-1133">Transmembrane helix</keyword>
<feature type="transmembrane region" description="Helical" evidence="1">
    <location>
        <begin position="6"/>
        <end position="24"/>
    </location>
</feature>
<sequence>MSDALVGALAEHGPWVLMVFFLLYRDLQKDQATRHVLDKNTQVLIEMTTMIRERLPRGGA</sequence>
<comment type="caution">
    <text evidence="2">The sequence shown here is derived from an EMBL/GenBank/DDBJ whole genome shotgun (WGS) entry which is preliminary data.</text>
</comment>
<gene>
    <name evidence="2" type="ORF">C8N42_104131</name>
</gene>
<organism evidence="2 3">
    <name type="scientific">Celeribacter persicus</name>
    <dbReference type="NCBI Taxonomy" id="1651082"/>
    <lineage>
        <taxon>Bacteria</taxon>
        <taxon>Pseudomonadati</taxon>
        <taxon>Pseudomonadota</taxon>
        <taxon>Alphaproteobacteria</taxon>
        <taxon>Rhodobacterales</taxon>
        <taxon>Roseobacteraceae</taxon>
        <taxon>Celeribacter</taxon>
    </lineage>
</organism>
<keyword evidence="3" id="KW-1185">Reference proteome</keyword>
<reference evidence="2 3" key="1">
    <citation type="submission" date="2018-04" db="EMBL/GenBank/DDBJ databases">
        <title>Genomic Encyclopedia of Archaeal and Bacterial Type Strains, Phase II (KMG-II): from individual species to whole genera.</title>
        <authorList>
            <person name="Goeker M."/>
        </authorList>
    </citation>
    <scope>NUCLEOTIDE SEQUENCE [LARGE SCALE GENOMIC DNA]</scope>
    <source>
        <strain evidence="2 3">DSM 100434</strain>
    </source>
</reference>
<dbReference type="OrthoDB" id="7876416at2"/>
<dbReference type="EMBL" id="QAOH01000004">
    <property type="protein sequence ID" value="PTQ74487.1"/>
    <property type="molecule type" value="Genomic_DNA"/>
</dbReference>
<evidence type="ECO:0000313" key="2">
    <source>
        <dbReference type="EMBL" id="PTQ74487.1"/>
    </source>
</evidence>
<keyword evidence="1" id="KW-0812">Transmembrane</keyword>
<proteinExistence type="predicted"/>
<evidence type="ECO:0000313" key="3">
    <source>
        <dbReference type="Proteomes" id="UP000244077"/>
    </source>
</evidence>
<accession>A0A2T5HSD2</accession>
<protein>
    <submittedName>
        <fullName evidence="2">Uncharacterized protein</fullName>
    </submittedName>
</protein>
<dbReference type="RefSeq" id="WP_107815819.1">
    <property type="nucleotide sequence ID" value="NZ_QAOH01000004.1"/>
</dbReference>
<dbReference type="Proteomes" id="UP000244077">
    <property type="component" value="Unassembled WGS sequence"/>
</dbReference>
<evidence type="ECO:0000256" key="1">
    <source>
        <dbReference type="SAM" id="Phobius"/>
    </source>
</evidence>